<gene>
    <name evidence="2" type="ORF">K461DRAFT_280865</name>
</gene>
<sequence>MLLGVSTTARAEYNVSAPIQADIIFPLNNTVYNISLFPFPLVFQISNSSAQWDNSAFDLWWRLSPLPDVRGGDSSSDYNHSPGGELDPRPAYDTAMFLPWVEINHPNDTHDHYSYMLQVAFGTPDACKSLPTPDRLSTIYFNVSKDGTIPDLSDPDYCSEPLAVIAPTPYQNVSTCPAPSDPAPLVKCALKGSHGLFNNVTRSLAEGLIVNWNKQDDYNFTWPDGKPKSIDSAMKRNLGYRLSPAHLSITTLGSVVGLMVYL</sequence>
<dbReference type="AlphaFoldDB" id="A0A9P4MKI6"/>
<feature type="domain" description="DUF7136" evidence="1">
    <location>
        <begin position="19"/>
        <end position="164"/>
    </location>
</feature>
<dbReference type="Proteomes" id="UP000799439">
    <property type="component" value="Unassembled WGS sequence"/>
</dbReference>
<feature type="non-terminal residue" evidence="2">
    <location>
        <position position="262"/>
    </location>
</feature>
<keyword evidence="3" id="KW-1185">Reference proteome</keyword>
<dbReference type="EMBL" id="ML996089">
    <property type="protein sequence ID" value="KAF2150836.1"/>
    <property type="molecule type" value="Genomic_DNA"/>
</dbReference>
<protein>
    <recommendedName>
        <fullName evidence="1">DUF7136 domain-containing protein</fullName>
    </recommendedName>
</protein>
<evidence type="ECO:0000259" key="1">
    <source>
        <dbReference type="Pfam" id="PF23584"/>
    </source>
</evidence>
<reference evidence="2" key="1">
    <citation type="journal article" date="2020" name="Stud. Mycol.">
        <title>101 Dothideomycetes genomes: a test case for predicting lifestyles and emergence of pathogens.</title>
        <authorList>
            <person name="Haridas S."/>
            <person name="Albert R."/>
            <person name="Binder M."/>
            <person name="Bloem J."/>
            <person name="Labutti K."/>
            <person name="Salamov A."/>
            <person name="Andreopoulos B."/>
            <person name="Baker S."/>
            <person name="Barry K."/>
            <person name="Bills G."/>
            <person name="Bluhm B."/>
            <person name="Cannon C."/>
            <person name="Castanera R."/>
            <person name="Culley D."/>
            <person name="Daum C."/>
            <person name="Ezra D."/>
            <person name="Gonzalez J."/>
            <person name="Henrissat B."/>
            <person name="Kuo A."/>
            <person name="Liang C."/>
            <person name="Lipzen A."/>
            <person name="Lutzoni F."/>
            <person name="Magnuson J."/>
            <person name="Mondo S."/>
            <person name="Nolan M."/>
            <person name="Ohm R."/>
            <person name="Pangilinan J."/>
            <person name="Park H.-J."/>
            <person name="Ramirez L."/>
            <person name="Alfaro M."/>
            <person name="Sun H."/>
            <person name="Tritt A."/>
            <person name="Yoshinaga Y."/>
            <person name="Zwiers L.-H."/>
            <person name="Turgeon B."/>
            <person name="Goodwin S."/>
            <person name="Spatafora J."/>
            <person name="Crous P."/>
            <person name="Grigoriev I."/>
        </authorList>
    </citation>
    <scope>NUCLEOTIDE SEQUENCE</scope>
    <source>
        <strain evidence="2">CBS 260.36</strain>
    </source>
</reference>
<evidence type="ECO:0000313" key="2">
    <source>
        <dbReference type="EMBL" id="KAF2150836.1"/>
    </source>
</evidence>
<organism evidence="2 3">
    <name type="scientific">Myriangium duriaei CBS 260.36</name>
    <dbReference type="NCBI Taxonomy" id="1168546"/>
    <lineage>
        <taxon>Eukaryota</taxon>
        <taxon>Fungi</taxon>
        <taxon>Dikarya</taxon>
        <taxon>Ascomycota</taxon>
        <taxon>Pezizomycotina</taxon>
        <taxon>Dothideomycetes</taxon>
        <taxon>Dothideomycetidae</taxon>
        <taxon>Myriangiales</taxon>
        <taxon>Myriangiaceae</taxon>
        <taxon>Myriangium</taxon>
    </lineage>
</organism>
<accession>A0A9P4MKI6</accession>
<name>A0A9P4MKI6_9PEZI</name>
<dbReference type="InterPro" id="IPR055560">
    <property type="entry name" value="DUF7136"/>
</dbReference>
<dbReference type="Pfam" id="PF23584">
    <property type="entry name" value="DUF7136"/>
    <property type="match status" value="1"/>
</dbReference>
<evidence type="ECO:0000313" key="3">
    <source>
        <dbReference type="Proteomes" id="UP000799439"/>
    </source>
</evidence>
<proteinExistence type="predicted"/>
<comment type="caution">
    <text evidence="2">The sequence shown here is derived from an EMBL/GenBank/DDBJ whole genome shotgun (WGS) entry which is preliminary data.</text>
</comment>